<dbReference type="EMBL" id="RHXB01000014">
    <property type="protein sequence ID" value="RSE23149.1"/>
    <property type="molecule type" value="Genomic_DNA"/>
</dbReference>
<protein>
    <submittedName>
        <fullName evidence="1">Uncharacterized protein</fullName>
    </submittedName>
</protein>
<organism evidence="1 2">
    <name type="scientific">Atlantibacter subterraneus</name>
    <dbReference type="NCBI Taxonomy" id="255519"/>
    <lineage>
        <taxon>Bacteria</taxon>
        <taxon>Pseudomonadati</taxon>
        <taxon>Pseudomonadota</taxon>
        <taxon>Gammaproteobacteria</taxon>
        <taxon>Enterobacterales</taxon>
        <taxon>Enterobacteriaceae</taxon>
        <taxon>Atlantibacter</taxon>
    </lineage>
</organism>
<reference evidence="1 2" key="1">
    <citation type="submission" date="2018-10" db="EMBL/GenBank/DDBJ databases">
        <title>Transmission dynamics of multidrug resistant bacteria on intensive care unit surfaces.</title>
        <authorList>
            <person name="D'Souza A.W."/>
            <person name="Potter R.F."/>
            <person name="Wallace M."/>
            <person name="Shupe A."/>
            <person name="Patel S."/>
            <person name="Sun S."/>
            <person name="Gul D."/>
            <person name="Kwon J.H."/>
            <person name="Andleeb S."/>
            <person name="Burnham C.-A.D."/>
            <person name="Dantas G."/>
        </authorList>
    </citation>
    <scope>NUCLEOTIDE SEQUENCE [LARGE SCALE GENOMIC DNA]</scope>
    <source>
        <strain evidence="1 2">AS_373</strain>
    </source>
</reference>
<dbReference type="AlphaFoldDB" id="A0A3R9F0B3"/>
<evidence type="ECO:0000313" key="2">
    <source>
        <dbReference type="Proteomes" id="UP000275331"/>
    </source>
</evidence>
<comment type="caution">
    <text evidence="1">The sequence shown here is derived from an EMBL/GenBank/DDBJ whole genome shotgun (WGS) entry which is preliminary data.</text>
</comment>
<sequence length="236" mass="26946">MNESLLFCDVDEYGFPHWNGFDAFRWYALPTNWGFMTGNAYLWLYKTSWLIYHRNMIKQYAKEAEIPAFLLAGVAVSEVGGMPERFKGLGVLQARQVLDELTGEENHYSNKTSVGSIAIQLGVAAETLGIDPTTLDHFQQFRLANCLLDNSFNIRVVAFHLRDLILYDNPGINTTMLTDEQIILAGSRYNRGTQRLDSDIKNSIHDPIGSPTREYSEYGRRILQKKEAIMRILEGR</sequence>
<name>A0A3R9F0B3_9ENTR</name>
<dbReference type="OrthoDB" id="8812843at2"/>
<evidence type="ECO:0000313" key="1">
    <source>
        <dbReference type="EMBL" id="RSE23149.1"/>
    </source>
</evidence>
<dbReference type="Gene3D" id="1.10.530.10">
    <property type="match status" value="1"/>
</dbReference>
<gene>
    <name evidence="1" type="ORF">EGT71_18325</name>
</gene>
<proteinExistence type="predicted"/>
<dbReference type="Proteomes" id="UP000275331">
    <property type="component" value="Unassembled WGS sequence"/>
</dbReference>
<dbReference type="RefSeq" id="WP_125294652.1">
    <property type="nucleotide sequence ID" value="NZ_JAPTZM010000002.1"/>
</dbReference>
<accession>A0A3R9F0B3</accession>